<evidence type="ECO:0000259" key="10">
    <source>
        <dbReference type="Pfam" id="PF02879"/>
    </source>
</evidence>
<feature type="domain" description="Alpha-D-phosphohexomutase C-terminal" evidence="8">
    <location>
        <begin position="469"/>
        <end position="512"/>
    </location>
</feature>
<comment type="cofactor">
    <cofactor evidence="1">
        <name>Mg(2+)</name>
        <dbReference type="ChEBI" id="CHEBI:18420"/>
    </cofactor>
</comment>
<dbReference type="InterPro" id="IPR005844">
    <property type="entry name" value="A-D-PHexomutase_a/b/a-I"/>
</dbReference>
<dbReference type="InterPro" id="IPR005845">
    <property type="entry name" value="A-D-PHexomutase_a/b/a-II"/>
</dbReference>
<evidence type="ECO:0000256" key="7">
    <source>
        <dbReference type="RuleBase" id="RU004326"/>
    </source>
</evidence>
<evidence type="ECO:0000313" key="12">
    <source>
        <dbReference type="EMBL" id="WTT16942.1"/>
    </source>
</evidence>
<evidence type="ECO:0000256" key="6">
    <source>
        <dbReference type="ARBA" id="ARBA00023235"/>
    </source>
</evidence>
<comment type="similarity">
    <text evidence="2 7">Belongs to the phosphohexose mutase family.</text>
</comment>
<evidence type="ECO:0000256" key="1">
    <source>
        <dbReference type="ARBA" id="ARBA00001946"/>
    </source>
</evidence>
<dbReference type="GO" id="GO:0008973">
    <property type="term" value="F:phosphopentomutase activity"/>
    <property type="evidence" value="ECO:0007669"/>
    <property type="project" value="TreeGrafter"/>
</dbReference>
<keyword evidence="4 7" id="KW-0479">Metal-binding</keyword>
<dbReference type="Gene3D" id="3.40.120.10">
    <property type="entry name" value="Alpha-D-Glucose-1,6-Bisphosphate, subunit A, domain 3"/>
    <property type="match status" value="3"/>
</dbReference>
<evidence type="ECO:0000256" key="4">
    <source>
        <dbReference type="ARBA" id="ARBA00022723"/>
    </source>
</evidence>
<dbReference type="Gene3D" id="3.30.310.50">
    <property type="entry name" value="Alpha-D-phosphohexomutase, C-terminal domain"/>
    <property type="match status" value="1"/>
</dbReference>
<evidence type="ECO:0000256" key="5">
    <source>
        <dbReference type="ARBA" id="ARBA00022842"/>
    </source>
</evidence>
<dbReference type="InterPro" id="IPR036900">
    <property type="entry name" value="A-D-PHexomutase_C_sf"/>
</dbReference>
<dbReference type="Pfam" id="PF02879">
    <property type="entry name" value="PGM_PMM_II"/>
    <property type="match status" value="1"/>
</dbReference>
<dbReference type="Pfam" id="PF00408">
    <property type="entry name" value="PGM_PMM_IV"/>
    <property type="match status" value="1"/>
</dbReference>
<dbReference type="SUPFAM" id="SSF55957">
    <property type="entry name" value="Phosphoglucomutase, C-terminal domain"/>
    <property type="match status" value="1"/>
</dbReference>
<dbReference type="InterPro" id="IPR005843">
    <property type="entry name" value="A-D-PHexomutase_C"/>
</dbReference>
<dbReference type="GO" id="GO:0005975">
    <property type="term" value="P:carbohydrate metabolic process"/>
    <property type="evidence" value="ECO:0007669"/>
    <property type="project" value="InterPro"/>
</dbReference>
<dbReference type="InterPro" id="IPR005846">
    <property type="entry name" value="A-D-PHexomutase_a/b/a-III"/>
</dbReference>
<dbReference type="PANTHER" id="PTHR45745:SF1">
    <property type="entry name" value="PHOSPHOGLUCOMUTASE 2B-RELATED"/>
    <property type="match status" value="1"/>
</dbReference>
<dbReference type="AlphaFoldDB" id="A0AAU1ZYB4"/>
<dbReference type="Pfam" id="PF02880">
    <property type="entry name" value="PGM_PMM_III"/>
    <property type="match status" value="1"/>
</dbReference>
<dbReference type="CDD" id="cd05799">
    <property type="entry name" value="PGM2"/>
    <property type="match status" value="1"/>
</dbReference>
<feature type="domain" description="Alpha-D-phosphohexomutase alpha/beta/alpha" evidence="9">
    <location>
        <begin position="47"/>
        <end position="181"/>
    </location>
</feature>
<sequence>MHDDELIARAKAWLAEDPDAETRDELAKLIDAQDLPELTTRFSGTLQFGTAGLRGELGAGPMRMNRSVVIRAAAGLAAYLKSKGRTDGLVVIGYDARHKSADFAQDTAAVMTGAGLRAAVLPRPLPTPVLAFAIRHLGAVAGVEVTASHNPPRDNGYKVYLGDGSQIVPPADAEIAAEIDAVATLADVPRPTTGWETLDDTVLNAYLARTDAVLAPGSPRTARTVYTPMHGVGRDTLLAAFARAGFPAPTLVAEQADPDPDFPTVAFPNPEEPGAMDLAFAEARATNPDLIIANDPDADRCAAAVPVPGDGWRMLRGDEVGALLATHLVRRGARGTFAESIVSSSLLGRIAEKANLPYEETLTGFKWIARVEGLRYGYEEALGYCVDPDGVRDKDGITAALLITELASELKEEGRTLLDLLDDIAVEHGLHATDQLSVRVEDLSVIADAMRRLRERPPTRLAGLAITKAEDLTKGTETLPPTDGLRYTLDGARVIVRPSGTEPKLKCYLEVVLPVPTHTDLPAARAKATDLLETIKRDLSAAAGI</sequence>
<proteinExistence type="inferred from homology"/>
<keyword evidence="5 7" id="KW-0460">Magnesium</keyword>
<organism evidence="12">
    <name type="scientific">Streptomyces sp. NBC_00093</name>
    <dbReference type="NCBI Taxonomy" id="2975649"/>
    <lineage>
        <taxon>Bacteria</taxon>
        <taxon>Bacillati</taxon>
        <taxon>Actinomycetota</taxon>
        <taxon>Actinomycetes</taxon>
        <taxon>Kitasatosporales</taxon>
        <taxon>Streptomycetaceae</taxon>
        <taxon>Streptomyces</taxon>
    </lineage>
</organism>
<evidence type="ECO:0000256" key="2">
    <source>
        <dbReference type="ARBA" id="ARBA00010231"/>
    </source>
</evidence>
<dbReference type="EMBL" id="CP108222">
    <property type="protein sequence ID" value="WTT16942.1"/>
    <property type="molecule type" value="Genomic_DNA"/>
</dbReference>
<evidence type="ECO:0000259" key="11">
    <source>
        <dbReference type="Pfam" id="PF02880"/>
    </source>
</evidence>
<dbReference type="GO" id="GO:0006166">
    <property type="term" value="P:purine ribonucleoside salvage"/>
    <property type="evidence" value="ECO:0007669"/>
    <property type="project" value="TreeGrafter"/>
</dbReference>
<keyword evidence="3" id="KW-0597">Phosphoprotein</keyword>
<dbReference type="Pfam" id="PF02878">
    <property type="entry name" value="PGM_PMM_I"/>
    <property type="match status" value="1"/>
</dbReference>
<reference evidence="12" key="1">
    <citation type="submission" date="2022-10" db="EMBL/GenBank/DDBJ databases">
        <title>The complete genomes of actinobacterial strains from the NBC collection.</title>
        <authorList>
            <person name="Joergensen T.S."/>
            <person name="Alvarez Arevalo M."/>
            <person name="Sterndorff E.B."/>
            <person name="Faurdal D."/>
            <person name="Vuksanovic O."/>
            <person name="Mourched A.-S."/>
            <person name="Charusanti P."/>
            <person name="Shaw S."/>
            <person name="Blin K."/>
            <person name="Weber T."/>
        </authorList>
    </citation>
    <scope>NUCLEOTIDE SEQUENCE</scope>
    <source>
        <strain evidence="12">NBC_00093</strain>
    </source>
</reference>
<name>A0AAU1ZYB4_9ACTN</name>
<dbReference type="PANTHER" id="PTHR45745">
    <property type="entry name" value="PHOSPHOMANNOMUTASE 45A"/>
    <property type="match status" value="1"/>
</dbReference>
<protein>
    <submittedName>
        <fullName evidence="12">Phospho-sugar mutase</fullName>
    </submittedName>
</protein>
<keyword evidence="6" id="KW-0413">Isomerase</keyword>
<dbReference type="SUPFAM" id="SSF53738">
    <property type="entry name" value="Phosphoglucomutase, first 3 domains"/>
    <property type="match status" value="3"/>
</dbReference>
<evidence type="ECO:0000259" key="9">
    <source>
        <dbReference type="Pfam" id="PF02878"/>
    </source>
</evidence>
<dbReference type="InterPro" id="IPR016055">
    <property type="entry name" value="A-D-PHexomutase_a/b/a-I/II/III"/>
</dbReference>
<accession>A0AAU1ZYB4</accession>
<evidence type="ECO:0000256" key="3">
    <source>
        <dbReference type="ARBA" id="ARBA00022553"/>
    </source>
</evidence>
<dbReference type="InterPro" id="IPR016066">
    <property type="entry name" value="A-D-PHexomutase_CS"/>
</dbReference>
<dbReference type="PROSITE" id="PS00710">
    <property type="entry name" value="PGM_PMM"/>
    <property type="match status" value="1"/>
</dbReference>
<feature type="domain" description="Alpha-D-phosphohexomutase alpha/beta/alpha" evidence="10">
    <location>
        <begin position="218"/>
        <end position="304"/>
    </location>
</feature>
<gene>
    <name evidence="12" type="ORF">OHA22_16095</name>
</gene>
<evidence type="ECO:0000259" key="8">
    <source>
        <dbReference type="Pfam" id="PF00408"/>
    </source>
</evidence>
<feature type="domain" description="Alpha-D-phosphohexomutase alpha/beta/alpha" evidence="11">
    <location>
        <begin position="317"/>
        <end position="423"/>
    </location>
</feature>
<dbReference type="GO" id="GO:0000287">
    <property type="term" value="F:magnesium ion binding"/>
    <property type="evidence" value="ECO:0007669"/>
    <property type="project" value="InterPro"/>
</dbReference>